<dbReference type="Proteomes" id="UP000316988">
    <property type="component" value="Unassembled WGS sequence"/>
</dbReference>
<accession>A0A554S8B8</accession>
<evidence type="ECO:0000256" key="5">
    <source>
        <dbReference type="PIRSR" id="PIRSR015582-2"/>
    </source>
</evidence>
<dbReference type="PIRSF" id="PIRSF015582">
    <property type="entry name" value="Cit_lyase_B"/>
    <property type="match status" value="1"/>
</dbReference>
<feature type="domain" description="HpcH/HpaI aldolase/citrate lyase" evidence="6">
    <location>
        <begin position="12"/>
        <end position="229"/>
    </location>
</feature>
<keyword evidence="7" id="KW-0456">Lyase</keyword>
<dbReference type="SUPFAM" id="SSF51621">
    <property type="entry name" value="Phosphoenolpyruvate/pyruvate domain"/>
    <property type="match status" value="1"/>
</dbReference>
<dbReference type="PANTHER" id="PTHR32308:SF1">
    <property type="entry name" value="HPCH_HPAI ALDOLASE_CITRATE LYASE DOMAIN-CONTAINING PROTEIN"/>
    <property type="match status" value="1"/>
</dbReference>
<gene>
    <name evidence="7" type="ORF">FNM00_11460</name>
</gene>
<comment type="cofactor">
    <cofactor evidence="1">
        <name>Mg(2+)</name>
        <dbReference type="ChEBI" id="CHEBI:18420"/>
    </cofactor>
</comment>
<dbReference type="GO" id="GO:0000287">
    <property type="term" value="F:magnesium ion binding"/>
    <property type="evidence" value="ECO:0007669"/>
    <property type="project" value="TreeGrafter"/>
</dbReference>
<keyword evidence="2 5" id="KW-0479">Metal-binding</keyword>
<feature type="binding site" evidence="4">
    <location>
        <position position="133"/>
    </location>
    <ligand>
        <name>substrate</name>
    </ligand>
</feature>
<feature type="binding site" evidence="4">
    <location>
        <position position="74"/>
    </location>
    <ligand>
        <name>substrate</name>
    </ligand>
</feature>
<feature type="binding site" evidence="5">
    <location>
        <position position="133"/>
    </location>
    <ligand>
        <name>Mg(2+)</name>
        <dbReference type="ChEBI" id="CHEBI:18420"/>
    </ligand>
</feature>
<evidence type="ECO:0000256" key="4">
    <source>
        <dbReference type="PIRSR" id="PIRSR015582-1"/>
    </source>
</evidence>
<keyword evidence="3 5" id="KW-0460">Magnesium</keyword>
<dbReference type="InterPro" id="IPR040442">
    <property type="entry name" value="Pyrv_kinase-like_dom_sf"/>
</dbReference>
<dbReference type="InterPro" id="IPR015813">
    <property type="entry name" value="Pyrv/PenolPyrv_kinase-like_dom"/>
</dbReference>
<evidence type="ECO:0000256" key="1">
    <source>
        <dbReference type="ARBA" id="ARBA00001946"/>
    </source>
</evidence>
<organism evidence="7 8">
    <name type="scientific">Aeromicrobium piscarium</name>
    <dbReference type="NCBI Taxonomy" id="2590901"/>
    <lineage>
        <taxon>Bacteria</taxon>
        <taxon>Bacillati</taxon>
        <taxon>Actinomycetota</taxon>
        <taxon>Actinomycetes</taxon>
        <taxon>Propionibacteriales</taxon>
        <taxon>Nocardioidaceae</taxon>
        <taxon>Aeromicrobium</taxon>
    </lineage>
</organism>
<evidence type="ECO:0000313" key="7">
    <source>
        <dbReference type="EMBL" id="TSD62565.1"/>
    </source>
</evidence>
<dbReference type="RefSeq" id="WP_143913677.1">
    <property type="nucleotide sequence ID" value="NZ_VLNT01000008.1"/>
</dbReference>
<dbReference type="OrthoDB" id="5172636at2"/>
<feature type="binding site" evidence="5">
    <location>
        <position position="159"/>
    </location>
    <ligand>
        <name>Mg(2+)</name>
        <dbReference type="ChEBI" id="CHEBI:18420"/>
    </ligand>
</feature>
<evidence type="ECO:0000256" key="3">
    <source>
        <dbReference type="ARBA" id="ARBA00022842"/>
    </source>
</evidence>
<reference evidence="7 8" key="1">
    <citation type="submission" date="2019-07" db="EMBL/GenBank/DDBJ databases">
        <authorList>
            <person name="Zhao L.H."/>
        </authorList>
    </citation>
    <scope>NUCLEOTIDE SEQUENCE [LARGE SCALE GENOMIC DNA]</scope>
    <source>
        <strain evidence="7 8">Co35</strain>
    </source>
</reference>
<dbReference type="GO" id="GO:0006107">
    <property type="term" value="P:oxaloacetate metabolic process"/>
    <property type="evidence" value="ECO:0007669"/>
    <property type="project" value="TreeGrafter"/>
</dbReference>
<evidence type="ECO:0000256" key="2">
    <source>
        <dbReference type="ARBA" id="ARBA00022723"/>
    </source>
</evidence>
<evidence type="ECO:0000313" key="8">
    <source>
        <dbReference type="Proteomes" id="UP000316988"/>
    </source>
</evidence>
<dbReference type="InterPro" id="IPR005000">
    <property type="entry name" value="Aldolase/citrate-lyase_domain"/>
</dbReference>
<dbReference type="InterPro" id="IPR011206">
    <property type="entry name" value="Citrate_lyase_beta/mcl1/mcl2"/>
</dbReference>
<keyword evidence="8" id="KW-1185">Reference proteome</keyword>
<dbReference type="GO" id="GO:0016829">
    <property type="term" value="F:lyase activity"/>
    <property type="evidence" value="ECO:0007669"/>
    <property type="project" value="UniProtKB-KW"/>
</dbReference>
<evidence type="ECO:0000259" key="6">
    <source>
        <dbReference type="Pfam" id="PF03328"/>
    </source>
</evidence>
<dbReference type="AlphaFoldDB" id="A0A554S8B8"/>
<name>A0A554S8B8_9ACTN</name>
<comment type="caution">
    <text evidence="7">The sequence shown here is derived from an EMBL/GenBank/DDBJ whole genome shotgun (WGS) entry which is preliminary data.</text>
</comment>
<dbReference type="EMBL" id="VLNT01000008">
    <property type="protein sequence ID" value="TSD62565.1"/>
    <property type="molecule type" value="Genomic_DNA"/>
</dbReference>
<proteinExistence type="predicted"/>
<dbReference type="Gene3D" id="3.20.20.60">
    <property type="entry name" value="Phosphoenolpyruvate-binding domains"/>
    <property type="match status" value="1"/>
</dbReference>
<dbReference type="Pfam" id="PF03328">
    <property type="entry name" value="HpcH_HpaI"/>
    <property type="match status" value="1"/>
</dbReference>
<dbReference type="PANTHER" id="PTHR32308">
    <property type="entry name" value="LYASE BETA SUBUNIT, PUTATIVE (AFU_ORTHOLOGUE AFUA_4G13030)-RELATED"/>
    <property type="match status" value="1"/>
</dbReference>
<protein>
    <submittedName>
        <fullName evidence="7">CoA ester lyase</fullName>
    </submittedName>
</protein>
<sequence length="293" mass="31043">MSDPLRSSTLARSFLYVPADQPALFDKASRGPADAIILDLEDAVPLPAKDEARAALSTWLSEPSDPSAAETWVRVDPENASADLEAAVHPGLSGIFVAKCTAETVREIGDQLNEREHRLGLAAGRIRMIGLIESAAALRDLTTIAQSPRVTTFAVGEVDLLADLRIERRPDTAPVIDGLRTSIVVACAAAGLTAPVAPTSTDYRDLATFRATTHALSGIGFRSRTAIHPAQVPVIHDVLTPSPEAVESARAVVDRFERASGGVTTDDRGRLIDAAVVRGAREILARSAHATSH</sequence>